<dbReference type="GO" id="GO:0006432">
    <property type="term" value="P:phenylalanyl-tRNA aminoacylation"/>
    <property type="evidence" value="ECO:0007669"/>
    <property type="project" value="InterPro"/>
</dbReference>
<dbReference type="Gene3D" id="3.50.40.10">
    <property type="entry name" value="Phenylalanyl-trna Synthetase, Chain B, domain 3"/>
    <property type="match status" value="1"/>
</dbReference>
<dbReference type="EMBL" id="BPLF01000001">
    <property type="protein sequence ID" value="GIX61189.1"/>
    <property type="molecule type" value="Genomic_DNA"/>
</dbReference>
<name>A0AAV4LMY4_BABCB</name>
<dbReference type="InterPro" id="IPR041616">
    <property type="entry name" value="PheRS_beta_core"/>
</dbReference>
<dbReference type="GO" id="GO:0000287">
    <property type="term" value="F:magnesium ion binding"/>
    <property type="evidence" value="ECO:0007669"/>
    <property type="project" value="InterPro"/>
</dbReference>
<dbReference type="InterPro" id="IPR020825">
    <property type="entry name" value="Phe-tRNA_synthase-like_B3/B4"/>
</dbReference>
<keyword evidence="10" id="KW-0460">Magnesium</keyword>
<dbReference type="EC" id="6.1.1.20" evidence="4"/>
<dbReference type="SUPFAM" id="SSF55681">
    <property type="entry name" value="Class II aaRS and biotin synthetases"/>
    <property type="match status" value="1"/>
</dbReference>
<dbReference type="Pfam" id="PF18262">
    <property type="entry name" value="PhetRS_B1"/>
    <property type="match status" value="1"/>
</dbReference>
<evidence type="ECO:0000256" key="6">
    <source>
        <dbReference type="ARBA" id="ARBA00022598"/>
    </source>
</evidence>
<evidence type="ECO:0000256" key="7">
    <source>
        <dbReference type="ARBA" id="ARBA00022723"/>
    </source>
</evidence>
<dbReference type="InterPro" id="IPR045060">
    <property type="entry name" value="Phe-tRNA-ligase_IIc_bsu"/>
</dbReference>
<dbReference type="InterPro" id="IPR005146">
    <property type="entry name" value="B3/B4_tRNA-bd"/>
</dbReference>
<keyword evidence="9" id="KW-0067">ATP-binding</keyword>
<reference evidence="15 16" key="1">
    <citation type="submission" date="2021-06" db="EMBL/GenBank/DDBJ databases">
        <title>Genome sequence of Babesia caballi.</title>
        <authorList>
            <person name="Yamagishi J."/>
            <person name="Kidaka T."/>
            <person name="Ochi A."/>
        </authorList>
    </citation>
    <scope>NUCLEOTIDE SEQUENCE [LARGE SCALE GENOMIC DNA]</scope>
    <source>
        <strain evidence="15">USDA-D6B2</strain>
    </source>
</reference>
<organism evidence="15 16">
    <name type="scientific">Babesia caballi</name>
    <dbReference type="NCBI Taxonomy" id="5871"/>
    <lineage>
        <taxon>Eukaryota</taxon>
        <taxon>Sar</taxon>
        <taxon>Alveolata</taxon>
        <taxon>Apicomplexa</taxon>
        <taxon>Aconoidasida</taxon>
        <taxon>Piroplasmida</taxon>
        <taxon>Babesiidae</taxon>
        <taxon>Babesia</taxon>
    </lineage>
</organism>
<evidence type="ECO:0000256" key="12">
    <source>
        <dbReference type="ARBA" id="ARBA00023146"/>
    </source>
</evidence>
<dbReference type="InterPro" id="IPR009061">
    <property type="entry name" value="DNA-bd_dom_put_sf"/>
</dbReference>
<keyword evidence="11" id="KW-0648">Protein biosynthesis</keyword>
<protein>
    <recommendedName>
        <fullName evidence="4">phenylalanine--tRNA ligase</fullName>
        <ecNumber evidence="4">6.1.1.20</ecNumber>
    </recommendedName>
    <alternativeName>
        <fullName evidence="13">Phenylalanyl-tRNA synthetase beta subunit</fullName>
    </alternativeName>
</protein>
<evidence type="ECO:0000256" key="5">
    <source>
        <dbReference type="ARBA" id="ARBA00022490"/>
    </source>
</evidence>
<evidence type="ECO:0000256" key="8">
    <source>
        <dbReference type="ARBA" id="ARBA00022741"/>
    </source>
</evidence>
<evidence type="ECO:0000313" key="16">
    <source>
        <dbReference type="Proteomes" id="UP001497744"/>
    </source>
</evidence>
<evidence type="ECO:0000256" key="4">
    <source>
        <dbReference type="ARBA" id="ARBA00012814"/>
    </source>
</evidence>
<evidence type="ECO:0000256" key="9">
    <source>
        <dbReference type="ARBA" id="ARBA00022840"/>
    </source>
</evidence>
<keyword evidence="7" id="KW-0479">Metal-binding</keyword>
<dbReference type="RefSeq" id="XP_067713260.1">
    <property type="nucleotide sequence ID" value="XM_067857159.1"/>
</dbReference>
<dbReference type="Pfam" id="PF17759">
    <property type="entry name" value="tRNA_synthFbeta"/>
    <property type="match status" value="1"/>
</dbReference>
<evidence type="ECO:0000256" key="13">
    <source>
        <dbReference type="ARBA" id="ARBA00033189"/>
    </source>
</evidence>
<dbReference type="GO" id="GO:0009328">
    <property type="term" value="C:phenylalanine-tRNA ligase complex"/>
    <property type="evidence" value="ECO:0007669"/>
    <property type="project" value="TreeGrafter"/>
</dbReference>
<dbReference type="GO" id="GO:0004826">
    <property type="term" value="F:phenylalanine-tRNA ligase activity"/>
    <property type="evidence" value="ECO:0007669"/>
    <property type="project" value="UniProtKB-EC"/>
</dbReference>
<dbReference type="Pfam" id="PF03483">
    <property type="entry name" value="B3_4"/>
    <property type="match status" value="1"/>
</dbReference>
<keyword evidence="8" id="KW-0547">Nucleotide-binding</keyword>
<dbReference type="GO" id="GO:0005524">
    <property type="term" value="F:ATP binding"/>
    <property type="evidence" value="ECO:0007669"/>
    <property type="project" value="UniProtKB-KW"/>
</dbReference>
<evidence type="ECO:0000313" key="15">
    <source>
        <dbReference type="EMBL" id="GIX61189.1"/>
    </source>
</evidence>
<dbReference type="SUPFAM" id="SSF46955">
    <property type="entry name" value="Putative DNA-binding domain"/>
    <property type="match status" value="2"/>
</dbReference>
<evidence type="ECO:0000259" key="14">
    <source>
        <dbReference type="PROSITE" id="PS51483"/>
    </source>
</evidence>
<dbReference type="InterPro" id="IPR004531">
    <property type="entry name" value="Phe-tRNA-synth_IIc_bsu_arc_euk"/>
</dbReference>
<dbReference type="InterPro" id="IPR040659">
    <property type="entry name" value="PhetRS_B1"/>
</dbReference>
<accession>A0AAV4LMY4</accession>
<evidence type="ECO:0000256" key="3">
    <source>
        <dbReference type="ARBA" id="ARBA00007438"/>
    </source>
</evidence>
<comment type="similarity">
    <text evidence="3">Belongs to the phenylalanyl-tRNA synthetase beta subunit family. Type 2 subfamily.</text>
</comment>
<evidence type="ECO:0000256" key="2">
    <source>
        <dbReference type="ARBA" id="ARBA00004496"/>
    </source>
</evidence>
<dbReference type="GeneID" id="94192672"/>
<evidence type="ECO:0000256" key="11">
    <source>
        <dbReference type="ARBA" id="ARBA00022917"/>
    </source>
</evidence>
<dbReference type="PANTHER" id="PTHR10947">
    <property type="entry name" value="PHENYLALANYL-TRNA SYNTHETASE BETA CHAIN AND LEUCINE-RICH REPEAT-CONTAINING PROTEIN 47"/>
    <property type="match status" value="1"/>
</dbReference>
<dbReference type="PANTHER" id="PTHR10947:SF0">
    <property type="entry name" value="PHENYLALANINE--TRNA LIGASE BETA SUBUNIT"/>
    <property type="match status" value="1"/>
</dbReference>
<sequence length="649" mass="71309">MHPPKSGVLPDSVYAERAFLHIPVPIRPAPPEHGGSPLQVRMPTVSVPKEEFLRRLGGSLTLPELEELCFAFGVEYEECLLDENGVEVVKIEIPANRYDLLCLEGLVTALLAYKWNTPAPPLRYSCASPRPTAFVEARPEPSVTRPYIFAACLRGVSMTQQVYDSLIDLQTKLHQNLCRKRTLAAIGTHDMDRIAEPLVYGLERPEDIVFAPLCDASREYSAAELVRHYNETNSHLKPYLKILEGAELYPVLRDATGRVCSWPPITNSSHTKVTLDTRNVLIEVTATDRVKGSICLNMLVHCFAQYCAEPYAVEPFHTKYADGTVLSPDLSPRAMVADVSYLSTLVGVPELTGDDVCAHLKRMMVDATFDAGSNAVAASIPVSRPDIQHACDLGEDVAIAFGYNRIAQHAFPMGRLRSVTYTARAVRDILSACGYKETLMPILDSLKNMYERMGWAEPGEASDRRPVLLKNAKVSELEACRVSLLPGIVRTVANLKGAVLPIQVFEVGDVVWRLEGSDVRSVNNTNAACGYANSSTAGLEVSPQCYVPYVVPNMRPPLYNHLPTPVAHRFAGGPGRFRGAPQRARLLQRVPAVGARREQEPPPRLLEAHVPPGGDGGCVYALHRCHTPLQTLPLCLDGSSTWCLPPTRV</sequence>
<dbReference type="InterPro" id="IPR005147">
    <property type="entry name" value="tRNA_synthase_B5-dom"/>
</dbReference>
<dbReference type="FunFam" id="3.50.40.10:FF:000002">
    <property type="entry name" value="phenylalanine--tRNA ligase beta subunit"/>
    <property type="match status" value="1"/>
</dbReference>
<comment type="subcellular location">
    <subcellularLocation>
        <location evidence="2">Cytoplasm</location>
    </subcellularLocation>
</comment>
<dbReference type="SMART" id="SM00873">
    <property type="entry name" value="B3_4"/>
    <property type="match status" value="1"/>
</dbReference>
<comment type="cofactor">
    <cofactor evidence="1">
        <name>Mg(2+)</name>
        <dbReference type="ChEBI" id="CHEBI:18420"/>
    </cofactor>
</comment>
<dbReference type="Gene3D" id="3.30.56.10">
    <property type="match status" value="2"/>
</dbReference>
<gene>
    <name evidence="15" type="ORF">BcabD6B2_06240</name>
</gene>
<evidence type="ECO:0000256" key="1">
    <source>
        <dbReference type="ARBA" id="ARBA00001946"/>
    </source>
</evidence>
<dbReference type="PROSITE" id="PS51483">
    <property type="entry name" value="B5"/>
    <property type="match status" value="1"/>
</dbReference>
<dbReference type="InterPro" id="IPR045864">
    <property type="entry name" value="aa-tRNA-synth_II/BPL/LPL"/>
</dbReference>
<keyword evidence="5" id="KW-0963">Cytoplasm</keyword>
<keyword evidence="6" id="KW-0436">Ligase</keyword>
<dbReference type="Gene3D" id="3.30.930.10">
    <property type="entry name" value="Bira Bifunctional Protein, Domain 2"/>
    <property type="match status" value="1"/>
</dbReference>
<dbReference type="Pfam" id="PF03484">
    <property type="entry name" value="B5"/>
    <property type="match status" value="1"/>
</dbReference>
<proteinExistence type="inferred from homology"/>
<dbReference type="Proteomes" id="UP001497744">
    <property type="component" value="Unassembled WGS sequence"/>
</dbReference>
<dbReference type="NCBIfam" id="TIGR00471">
    <property type="entry name" value="pheT_arch"/>
    <property type="match status" value="1"/>
</dbReference>
<keyword evidence="12" id="KW-0030">Aminoacyl-tRNA synthetase</keyword>
<feature type="domain" description="B5" evidence="14">
    <location>
        <begin position="330"/>
        <end position="408"/>
    </location>
</feature>
<evidence type="ECO:0000256" key="10">
    <source>
        <dbReference type="ARBA" id="ARBA00022842"/>
    </source>
</evidence>
<dbReference type="GO" id="GO:0003723">
    <property type="term" value="F:RNA binding"/>
    <property type="evidence" value="ECO:0007669"/>
    <property type="project" value="InterPro"/>
</dbReference>
<dbReference type="AlphaFoldDB" id="A0AAV4LMY4"/>
<keyword evidence="16" id="KW-1185">Reference proteome</keyword>
<dbReference type="SMART" id="SM00874">
    <property type="entry name" value="B5"/>
    <property type="match status" value="1"/>
</dbReference>
<comment type="caution">
    <text evidence="15">The sequence shown here is derived from an EMBL/GenBank/DDBJ whole genome shotgun (WGS) entry which is preliminary data.</text>
</comment>